<feature type="compositionally biased region" description="Gly residues" evidence="10">
    <location>
        <begin position="131"/>
        <end position="140"/>
    </location>
</feature>
<proteinExistence type="inferred from homology"/>
<dbReference type="SUPFAM" id="SSF52540">
    <property type="entry name" value="P-loop containing nucleoside triphosphate hydrolases"/>
    <property type="match status" value="1"/>
</dbReference>
<dbReference type="Proteomes" id="UP001223072">
    <property type="component" value="Unassembled WGS sequence"/>
</dbReference>
<keyword evidence="6" id="KW-0547">Nucleotide-binding</keyword>
<evidence type="ECO:0000256" key="5">
    <source>
        <dbReference type="ARBA" id="ARBA00022519"/>
    </source>
</evidence>
<evidence type="ECO:0000313" key="12">
    <source>
        <dbReference type="EMBL" id="MDQ0936750.1"/>
    </source>
</evidence>
<dbReference type="PANTHER" id="PTHR43297:SF14">
    <property type="entry name" value="ATPASE AAA-TYPE CORE DOMAIN-CONTAINING PROTEIN"/>
    <property type="match status" value="1"/>
</dbReference>
<protein>
    <submittedName>
        <fullName evidence="12">ABC-type glutathione transport system ATPase component</fullName>
    </submittedName>
</protein>
<evidence type="ECO:0000256" key="2">
    <source>
        <dbReference type="ARBA" id="ARBA00005417"/>
    </source>
</evidence>
<reference evidence="12 13" key="1">
    <citation type="submission" date="2023-07" db="EMBL/GenBank/DDBJ databases">
        <title>Comparative genomics of wheat-associated soil bacteria to identify genetic determinants of phenazine resistance.</title>
        <authorList>
            <person name="Mouncey N."/>
        </authorList>
    </citation>
    <scope>NUCLEOTIDE SEQUENCE [LARGE SCALE GENOMIC DNA]</scope>
    <source>
        <strain evidence="12 13">W2I16</strain>
    </source>
</reference>
<feature type="region of interest" description="Disordered" evidence="10">
    <location>
        <begin position="190"/>
        <end position="214"/>
    </location>
</feature>
<evidence type="ECO:0000256" key="6">
    <source>
        <dbReference type="ARBA" id="ARBA00022741"/>
    </source>
</evidence>
<evidence type="ECO:0000313" key="13">
    <source>
        <dbReference type="Proteomes" id="UP001223072"/>
    </source>
</evidence>
<evidence type="ECO:0000256" key="10">
    <source>
        <dbReference type="SAM" id="MobiDB-lite"/>
    </source>
</evidence>
<evidence type="ECO:0000256" key="8">
    <source>
        <dbReference type="ARBA" id="ARBA00022967"/>
    </source>
</evidence>
<evidence type="ECO:0000256" key="1">
    <source>
        <dbReference type="ARBA" id="ARBA00004370"/>
    </source>
</evidence>
<feature type="compositionally biased region" description="Basic residues" evidence="10">
    <location>
        <begin position="98"/>
        <end position="113"/>
    </location>
</feature>
<comment type="subcellular location">
    <subcellularLocation>
        <location evidence="1">Membrane</location>
    </subcellularLocation>
</comment>
<dbReference type="EMBL" id="JAUSZS010000008">
    <property type="protein sequence ID" value="MDQ0936750.1"/>
    <property type="molecule type" value="Genomic_DNA"/>
</dbReference>
<gene>
    <name evidence="12" type="ORF">QFZ49_006725</name>
</gene>
<keyword evidence="9" id="KW-0472">Membrane</keyword>
<feature type="compositionally biased region" description="Low complexity" evidence="10">
    <location>
        <begin position="190"/>
        <end position="202"/>
    </location>
</feature>
<feature type="region of interest" description="Disordered" evidence="10">
    <location>
        <begin position="88"/>
        <end position="142"/>
    </location>
</feature>
<evidence type="ECO:0000256" key="4">
    <source>
        <dbReference type="ARBA" id="ARBA00022475"/>
    </source>
</evidence>
<dbReference type="Gene3D" id="3.40.50.300">
    <property type="entry name" value="P-loop containing nucleotide triphosphate hydrolases"/>
    <property type="match status" value="1"/>
</dbReference>
<comment type="caution">
    <text evidence="12">The sequence shown here is derived from an EMBL/GenBank/DDBJ whole genome shotgun (WGS) entry which is preliminary data.</text>
</comment>
<keyword evidence="13" id="KW-1185">Reference proteome</keyword>
<keyword evidence="7" id="KW-0067">ATP-binding</keyword>
<dbReference type="InterPro" id="IPR027417">
    <property type="entry name" value="P-loop_NTPase"/>
</dbReference>
<feature type="domain" description="Oligopeptide/dipeptide ABC transporter C-terminal" evidence="11">
    <location>
        <begin position="60"/>
        <end position="94"/>
    </location>
</feature>
<evidence type="ECO:0000256" key="3">
    <source>
        <dbReference type="ARBA" id="ARBA00022448"/>
    </source>
</evidence>
<organism evidence="12 13">
    <name type="scientific">Streptomyces turgidiscabies</name>
    <dbReference type="NCBI Taxonomy" id="85558"/>
    <lineage>
        <taxon>Bacteria</taxon>
        <taxon>Bacillati</taxon>
        <taxon>Actinomycetota</taxon>
        <taxon>Actinomycetes</taxon>
        <taxon>Kitasatosporales</taxon>
        <taxon>Streptomycetaceae</taxon>
        <taxon>Streptomyces</taxon>
    </lineage>
</organism>
<dbReference type="Pfam" id="PF08352">
    <property type="entry name" value="oligo_HPY"/>
    <property type="match status" value="2"/>
</dbReference>
<accession>A0ABU0S0R5</accession>
<keyword evidence="8" id="KW-1278">Translocase</keyword>
<comment type="similarity">
    <text evidence="2">Belongs to the ABC transporter superfamily.</text>
</comment>
<dbReference type="InterPro" id="IPR050388">
    <property type="entry name" value="ABC_Ni/Peptide_Import"/>
</dbReference>
<dbReference type="RefSeq" id="WP_307630107.1">
    <property type="nucleotide sequence ID" value="NZ_JAUSZS010000008.1"/>
</dbReference>
<name>A0ABU0S0R5_9ACTN</name>
<keyword evidence="4" id="KW-1003">Cell membrane</keyword>
<dbReference type="PANTHER" id="PTHR43297">
    <property type="entry name" value="OLIGOPEPTIDE TRANSPORT ATP-BINDING PROTEIN APPD"/>
    <property type="match status" value="1"/>
</dbReference>
<evidence type="ECO:0000256" key="7">
    <source>
        <dbReference type="ARBA" id="ARBA00022840"/>
    </source>
</evidence>
<feature type="domain" description="Oligopeptide/dipeptide ABC transporter C-terminal" evidence="11">
    <location>
        <begin position="160"/>
        <end position="193"/>
    </location>
</feature>
<dbReference type="InterPro" id="IPR013563">
    <property type="entry name" value="Oligopep_ABC_C"/>
</dbReference>
<evidence type="ECO:0000256" key="9">
    <source>
        <dbReference type="ARBA" id="ARBA00023136"/>
    </source>
</evidence>
<evidence type="ECO:0000259" key="11">
    <source>
        <dbReference type="Pfam" id="PF08352"/>
    </source>
</evidence>
<keyword evidence="3" id="KW-0813">Transport</keyword>
<sequence>MSRAAAHTVQAFFPAKRPVALDLLATRKAAGTGVLLISHDLAVVARLADRIAVMYQGRFVEEGTVEEVLLTPRHPYTRELLAAVPAAAGRADPAQRPRPAHTRHTGGRARLRLRTPLPPGGRRVPRRGPRPGTGGRGPGGALCPVAAHRRAVAGARRPFRQELFARPRHPYTRALLTALPRPEDAWRRPVAVPAAESAEARSWPGFSGSTEHPV</sequence>
<keyword evidence="5" id="KW-0997">Cell inner membrane</keyword>